<accession>A0A0M3JMX0</accession>
<name>A0A0M3JMX0_ANISI</name>
<reference evidence="2 3" key="2">
    <citation type="submission" date="2018-11" db="EMBL/GenBank/DDBJ databases">
        <authorList>
            <consortium name="Pathogen Informatics"/>
        </authorList>
    </citation>
    <scope>NUCLEOTIDE SEQUENCE [LARGE SCALE GENOMIC DNA]</scope>
</reference>
<gene>
    <name evidence="2" type="ORF">ASIM_LOCUS8756</name>
</gene>
<dbReference type="Proteomes" id="UP000267096">
    <property type="component" value="Unassembled WGS sequence"/>
</dbReference>
<evidence type="ECO:0000313" key="3">
    <source>
        <dbReference type="Proteomes" id="UP000267096"/>
    </source>
</evidence>
<protein>
    <submittedName>
        <fullName evidence="4">GT23 domain-containing protein</fullName>
    </submittedName>
</protein>
<organism evidence="4">
    <name type="scientific">Anisakis simplex</name>
    <name type="common">Herring worm</name>
    <dbReference type="NCBI Taxonomy" id="6269"/>
    <lineage>
        <taxon>Eukaryota</taxon>
        <taxon>Metazoa</taxon>
        <taxon>Ecdysozoa</taxon>
        <taxon>Nematoda</taxon>
        <taxon>Chromadorea</taxon>
        <taxon>Rhabditida</taxon>
        <taxon>Spirurina</taxon>
        <taxon>Ascaridomorpha</taxon>
        <taxon>Ascaridoidea</taxon>
        <taxon>Anisakidae</taxon>
        <taxon>Anisakis</taxon>
        <taxon>Anisakis simplex complex</taxon>
    </lineage>
</organism>
<feature type="region of interest" description="Disordered" evidence="1">
    <location>
        <begin position="1"/>
        <end position="26"/>
    </location>
</feature>
<feature type="compositionally biased region" description="Basic and acidic residues" evidence="1">
    <location>
        <begin position="65"/>
        <end position="84"/>
    </location>
</feature>
<proteinExistence type="predicted"/>
<evidence type="ECO:0000256" key="1">
    <source>
        <dbReference type="SAM" id="MobiDB-lite"/>
    </source>
</evidence>
<dbReference type="AlphaFoldDB" id="A0A0M3JMX0"/>
<keyword evidence="3" id="KW-1185">Reference proteome</keyword>
<feature type="region of interest" description="Disordered" evidence="1">
    <location>
        <begin position="48"/>
        <end position="90"/>
    </location>
</feature>
<reference evidence="4" key="1">
    <citation type="submission" date="2017-02" db="UniProtKB">
        <authorList>
            <consortium name="WormBaseParasite"/>
        </authorList>
    </citation>
    <scope>IDENTIFICATION</scope>
</reference>
<dbReference type="WBParaSite" id="ASIM_0000900901-mRNA-1">
    <property type="protein sequence ID" value="ASIM_0000900901-mRNA-1"/>
    <property type="gene ID" value="ASIM_0000900901"/>
</dbReference>
<evidence type="ECO:0000313" key="2">
    <source>
        <dbReference type="EMBL" id="VDK34079.1"/>
    </source>
</evidence>
<dbReference type="EMBL" id="UYRR01024685">
    <property type="protein sequence ID" value="VDK34079.1"/>
    <property type="molecule type" value="Genomic_DNA"/>
</dbReference>
<evidence type="ECO:0000313" key="4">
    <source>
        <dbReference type="WBParaSite" id="ASIM_0000900901-mRNA-1"/>
    </source>
</evidence>
<sequence length="155" mass="17032">TTTTTTRRTVATSSAAKPFDSWSGGDWEPTAAAAAAGVYSPRMRRVSEPPKFTAAKSPHQLLHQHFIEDRKSSLEDRRKSRENSSESGSGTSVCACIEQQLHMAQKLARRQQKYDDILMVGDWWNVMCYIVSVLDDRGGGCDALLISPIATSVTV</sequence>